<reference evidence="1 2" key="1">
    <citation type="submission" date="2024-11" db="EMBL/GenBank/DDBJ databases">
        <title>Adaptive evolution of stress response genes in parasites aligns with host niche diversity.</title>
        <authorList>
            <person name="Hahn C."/>
            <person name="Resl P."/>
        </authorList>
    </citation>
    <scope>NUCLEOTIDE SEQUENCE [LARGE SCALE GENOMIC DNA]</scope>
    <source>
        <strain evidence="1">EGGRZ-B1_66</strain>
        <tissue evidence="1">Body</tissue>
    </source>
</reference>
<evidence type="ECO:0000313" key="2">
    <source>
        <dbReference type="Proteomes" id="UP001626550"/>
    </source>
</evidence>
<proteinExistence type="predicted"/>
<dbReference type="AlphaFoldDB" id="A0ABD2PRR1"/>
<sequence length="79" mass="8653">MPPPVATQLKALPNATLESMAATARHLLDGEVRAQGEPSSALSANPTWYCIYALFRTMLRSNKKTSEVIQALSRLQEPI</sequence>
<dbReference type="Proteomes" id="UP001626550">
    <property type="component" value="Unassembled WGS sequence"/>
</dbReference>
<organism evidence="1 2">
    <name type="scientific">Cichlidogyrus casuarinus</name>
    <dbReference type="NCBI Taxonomy" id="1844966"/>
    <lineage>
        <taxon>Eukaryota</taxon>
        <taxon>Metazoa</taxon>
        <taxon>Spiralia</taxon>
        <taxon>Lophotrochozoa</taxon>
        <taxon>Platyhelminthes</taxon>
        <taxon>Monogenea</taxon>
        <taxon>Monopisthocotylea</taxon>
        <taxon>Dactylogyridea</taxon>
        <taxon>Ancyrocephalidae</taxon>
        <taxon>Cichlidogyrus</taxon>
    </lineage>
</organism>
<accession>A0ABD2PRR1</accession>
<gene>
    <name evidence="1" type="ORF">Ciccas_011491</name>
</gene>
<name>A0ABD2PRR1_9PLAT</name>
<protein>
    <submittedName>
        <fullName evidence="1">Uncharacterized protein</fullName>
    </submittedName>
</protein>
<keyword evidence="2" id="KW-1185">Reference proteome</keyword>
<dbReference type="EMBL" id="JBJKFK010003393">
    <property type="protein sequence ID" value="KAL3309954.1"/>
    <property type="molecule type" value="Genomic_DNA"/>
</dbReference>
<comment type="caution">
    <text evidence="1">The sequence shown here is derived from an EMBL/GenBank/DDBJ whole genome shotgun (WGS) entry which is preliminary data.</text>
</comment>
<evidence type="ECO:0000313" key="1">
    <source>
        <dbReference type="EMBL" id="KAL3309954.1"/>
    </source>
</evidence>